<dbReference type="EMBL" id="AAWS01000031">
    <property type="protein sequence ID" value="EAY26652.1"/>
    <property type="molecule type" value="Genomic_DNA"/>
</dbReference>
<proteinExistence type="predicted"/>
<protein>
    <submittedName>
        <fullName evidence="1">Uncharacterized protein</fullName>
    </submittedName>
</protein>
<evidence type="ECO:0000313" key="2">
    <source>
        <dbReference type="Proteomes" id="UP000004095"/>
    </source>
</evidence>
<comment type="caution">
    <text evidence="1">The sequence shown here is derived from an EMBL/GenBank/DDBJ whole genome shotgun (WGS) entry which is preliminary data.</text>
</comment>
<dbReference type="AlphaFoldDB" id="A1ZSA4"/>
<sequence length="71" mass="8224">MIFNQRLTTLLNGLMIGVDLPTIKPLIRYSAPFNQTFCLYNLFQLVNMACFVRSLHLLANKANYSLTLHYE</sequence>
<gene>
    <name evidence="1" type="ORF">M23134_02903</name>
</gene>
<evidence type="ECO:0000313" key="1">
    <source>
        <dbReference type="EMBL" id="EAY26652.1"/>
    </source>
</evidence>
<keyword evidence="2" id="KW-1185">Reference proteome</keyword>
<reference evidence="1 2" key="1">
    <citation type="submission" date="2007-01" db="EMBL/GenBank/DDBJ databases">
        <authorList>
            <person name="Haygood M."/>
            <person name="Podell S."/>
            <person name="Anderson C."/>
            <person name="Hopkinson B."/>
            <person name="Roe K."/>
            <person name="Barbeau K."/>
            <person name="Gaasterland T."/>
            <person name="Ferriera S."/>
            <person name="Johnson J."/>
            <person name="Kravitz S."/>
            <person name="Beeson K."/>
            <person name="Sutton G."/>
            <person name="Rogers Y.-H."/>
            <person name="Friedman R."/>
            <person name="Frazier M."/>
            <person name="Venter J.C."/>
        </authorList>
    </citation>
    <scope>NUCLEOTIDE SEQUENCE [LARGE SCALE GENOMIC DNA]</scope>
    <source>
        <strain evidence="1 2">ATCC 23134</strain>
    </source>
</reference>
<name>A1ZSA4_MICM2</name>
<dbReference type="Proteomes" id="UP000004095">
    <property type="component" value="Unassembled WGS sequence"/>
</dbReference>
<organism evidence="1 2">
    <name type="scientific">Microscilla marina ATCC 23134</name>
    <dbReference type="NCBI Taxonomy" id="313606"/>
    <lineage>
        <taxon>Bacteria</taxon>
        <taxon>Pseudomonadati</taxon>
        <taxon>Bacteroidota</taxon>
        <taxon>Cytophagia</taxon>
        <taxon>Cytophagales</taxon>
        <taxon>Microscillaceae</taxon>
        <taxon>Microscilla</taxon>
    </lineage>
</organism>
<accession>A1ZSA4</accession>